<evidence type="ECO:0000313" key="3">
    <source>
        <dbReference type="Proteomes" id="UP000073492"/>
    </source>
</evidence>
<protein>
    <submittedName>
        <fullName evidence="2">Uncharacterized protein</fullName>
    </submittedName>
</protein>
<sequence length="103" mass="11340">MIFPSITVTRLGPENRHPEQLSFTGKSEHQIQLPLRPDVNKLKKTCVDMHGSACDVYDMGDQDLGFESKLFYIGDNGRVVLGSGAPNGEMGILKRSPLTAPIR</sequence>
<evidence type="ECO:0000313" key="2">
    <source>
        <dbReference type="EMBL" id="KXS95644.1"/>
    </source>
</evidence>
<dbReference type="OrthoDB" id="3641012at2759"/>
<dbReference type="EMBL" id="LFZO01000878">
    <property type="protein sequence ID" value="KXS95644.1"/>
    <property type="molecule type" value="Genomic_DNA"/>
</dbReference>
<gene>
    <name evidence="2" type="ORF">AC579_10570</name>
</gene>
<feature type="region of interest" description="Disordered" evidence="1">
    <location>
        <begin position="8"/>
        <end position="29"/>
    </location>
</feature>
<dbReference type="AlphaFoldDB" id="A0A139GZN1"/>
<keyword evidence="3" id="KW-1185">Reference proteome</keyword>
<dbReference type="Proteomes" id="UP000073492">
    <property type="component" value="Unassembled WGS sequence"/>
</dbReference>
<name>A0A139GZN1_9PEZI</name>
<organism evidence="2 3">
    <name type="scientific">Pseudocercospora musae</name>
    <dbReference type="NCBI Taxonomy" id="113226"/>
    <lineage>
        <taxon>Eukaryota</taxon>
        <taxon>Fungi</taxon>
        <taxon>Dikarya</taxon>
        <taxon>Ascomycota</taxon>
        <taxon>Pezizomycotina</taxon>
        <taxon>Dothideomycetes</taxon>
        <taxon>Dothideomycetidae</taxon>
        <taxon>Mycosphaerellales</taxon>
        <taxon>Mycosphaerellaceae</taxon>
        <taxon>Pseudocercospora</taxon>
    </lineage>
</organism>
<proteinExistence type="predicted"/>
<evidence type="ECO:0000256" key="1">
    <source>
        <dbReference type="SAM" id="MobiDB-lite"/>
    </source>
</evidence>
<reference evidence="2 3" key="1">
    <citation type="submission" date="2015-07" db="EMBL/GenBank/DDBJ databases">
        <title>Comparative genomics of the Sigatoka disease complex on banana suggests a link between parallel evolutionary changes in Pseudocercospora fijiensis and Pseudocercospora eumusae and increased virulence on the banana host.</title>
        <authorList>
            <person name="Chang T.-C."/>
            <person name="Salvucci A."/>
            <person name="Crous P.W."/>
            <person name="Stergiopoulos I."/>
        </authorList>
    </citation>
    <scope>NUCLEOTIDE SEQUENCE [LARGE SCALE GENOMIC DNA]</scope>
    <source>
        <strain evidence="2 3">CBS 116634</strain>
    </source>
</reference>
<dbReference type="STRING" id="113226.A0A139GZN1"/>
<accession>A0A139GZN1</accession>
<comment type="caution">
    <text evidence="2">The sequence shown here is derived from an EMBL/GenBank/DDBJ whole genome shotgun (WGS) entry which is preliminary data.</text>
</comment>